<dbReference type="GO" id="GO:0016042">
    <property type="term" value="P:lipid catabolic process"/>
    <property type="evidence" value="ECO:0007669"/>
    <property type="project" value="UniProtKB-UniRule"/>
</dbReference>
<dbReference type="InterPro" id="IPR002641">
    <property type="entry name" value="PNPLA_dom"/>
</dbReference>
<gene>
    <name evidence="7" type="ORF">ABEG17_14760</name>
</gene>
<dbReference type="GO" id="GO:0016787">
    <property type="term" value="F:hydrolase activity"/>
    <property type="evidence" value="ECO:0007669"/>
    <property type="project" value="UniProtKB-UniRule"/>
</dbReference>
<dbReference type="Gene3D" id="3.40.1090.10">
    <property type="entry name" value="Cytosolic phospholipase A2 catalytic domain"/>
    <property type="match status" value="2"/>
</dbReference>
<evidence type="ECO:0000259" key="6">
    <source>
        <dbReference type="PROSITE" id="PS51635"/>
    </source>
</evidence>
<dbReference type="EMBL" id="CP157483">
    <property type="protein sequence ID" value="XBO42820.1"/>
    <property type="molecule type" value="Genomic_DNA"/>
</dbReference>
<name>A0AAU7JRF4_9MICO</name>
<keyword evidence="2 4" id="KW-0442">Lipid degradation</keyword>
<dbReference type="SUPFAM" id="SSF52151">
    <property type="entry name" value="FabD/lysophospholipase-like"/>
    <property type="match status" value="1"/>
</dbReference>
<accession>A0AAU7JRF4</accession>
<dbReference type="RefSeq" id="WP_406830239.1">
    <property type="nucleotide sequence ID" value="NZ_CP157483.1"/>
</dbReference>
<feature type="active site" description="Proton acceptor" evidence="4">
    <location>
        <position position="276"/>
    </location>
</feature>
<dbReference type="InterPro" id="IPR016035">
    <property type="entry name" value="Acyl_Trfase/lysoPLipase"/>
</dbReference>
<evidence type="ECO:0000256" key="1">
    <source>
        <dbReference type="ARBA" id="ARBA00022801"/>
    </source>
</evidence>
<feature type="region of interest" description="Disordered" evidence="5">
    <location>
        <begin position="1"/>
        <end position="44"/>
    </location>
</feature>
<feature type="active site" description="Nucleophile" evidence="4">
    <location>
        <position position="89"/>
    </location>
</feature>
<dbReference type="AlphaFoldDB" id="A0AAU7JRF4"/>
<comment type="caution">
    <text evidence="4">Lacks conserved residue(s) required for the propagation of feature annotation.</text>
</comment>
<dbReference type="InterPro" id="IPR050301">
    <property type="entry name" value="NTE"/>
</dbReference>
<organism evidence="7">
    <name type="scientific">Pedococcus sp. KACC 23699</name>
    <dbReference type="NCBI Taxonomy" id="3149228"/>
    <lineage>
        <taxon>Bacteria</taxon>
        <taxon>Bacillati</taxon>
        <taxon>Actinomycetota</taxon>
        <taxon>Actinomycetes</taxon>
        <taxon>Micrococcales</taxon>
        <taxon>Intrasporangiaceae</taxon>
        <taxon>Pedococcus</taxon>
    </lineage>
</organism>
<evidence type="ECO:0000313" key="7">
    <source>
        <dbReference type="EMBL" id="XBO42820.1"/>
    </source>
</evidence>
<proteinExistence type="predicted"/>
<evidence type="ECO:0000256" key="3">
    <source>
        <dbReference type="ARBA" id="ARBA00023098"/>
    </source>
</evidence>
<evidence type="ECO:0000256" key="5">
    <source>
        <dbReference type="SAM" id="MobiDB-lite"/>
    </source>
</evidence>
<reference evidence="7" key="1">
    <citation type="submission" date="2024-05" db="EMBL/GenBank/DDBJ databases">
        <authorList>
            <person name="Kim S."/>
            <person name="Heo J."/>
            <person name="Choi H."/>
            <person name="Choi Y."/>
            <person name="Kwon S.-W."/>
            <person name="Kim Y."/>
        </authorList>
    </citation>
    <scope>NUCLEOTIDE SEQUENCE</scope>
    <source>
        <strain evidence="7">KACC 23699</strain>
    </source>
</reference>
<dbReference type="Pfam" id="PF01734">
    <property type="entry name" value="Patatin"/>
    <property type="match status" value="1"/>
</dbReference>
<dbReference type="PANTHER" id="PTHR14226:SF29">
    <property type="entry name" value="NEUROPATHY TARGET ESTERASE SWS"/>
    <property type="match status" value="1"/>
</dbReference>
<keyword evidence="1 4" id="KW-0378">Hydrolase</keyword>
<dbReference type="PANTHER" id="PTHR14226">
    <property type="entry name" value="NEUROPATHY TARGET ESTERASE/SWISS CHEESE D.MELANOGASTER"/>
    <property type="match status" value="1"/>
</dbReference>
<evidence type="ECO:0000256" key="4">
    <source>
        <dbReference type="PROSITE-ProRule" id="PRU01161"/>
    </source>
</evidence>
<feature type="short sequence motif" description="GXSXG" evidence="4">
    <location>
        <begin position="87"/>
        <end position="91"/>
    </location>
</feature>
<dbReference type="PROSITE" id="PS51635">
    <property type="entry name" value="PNPLA"/>
    <property type="match status" value="1"/>
</dbReference>
<keyword evidence="3 4" id="KW-0443">Lipid metabolism</keyword>
<protein>
    <submittedName>
        <fullName evidence="7">Patatin-like phospholipase family protein</fullName>
    </submittedName>
</protein>
<feature type="short sequence motif" description="DGA/G" evidence="4">
    <location>
        <begin position="276"/>
        <end position="278"/>
    </location>
</feature>
<evidence type="ECO:0000256" key="2">
    <source>
        <dbReference type="ARBA" id="ARBA00022963"/>
    </source>
</evidence>
<sequence length="440" mass="47387">MSAVSGYIDTTMHPEPTTTSHAAAERPEAPDQLSSPRLDDVAGPSGRRHGMALCLSGGGYRAALFHLGAARRLDELGILAQLDTVSGVSGGSLVANLLADPRLQFPADKQAGSQVGGFEDLVAEPLRRLTSRNIRTPALLSKITLRHWFSDDAAVRALADELAEAVDWWSVPLRDNAIAGPAIITGSTEIAYGVNWVFEDPTAHQPHGRVGDYRLGYAAPPPSLRIADIVAASCAYPPFFAPMVFDGEGMKLVGGHPGLESPKERQRIRRHIRLTDGGVYDNLGLEPVWKSHHTVLVSDGGGVFRARTERTIHGRMLRILGIATSGGQSVRSRWLQAGYHRGVLDGTSWALDTAAPGCYPREVTELINAVRTDLDAFTTQEQQVLERHGYLVAEAQVRAHAPELVTRDVPAVPPHPEVADPAVAATALRDSAVRTLLGRR</sequence>
<feature type="domain" description="PNPLA" evidence="6">
    <location>
        <begin position="54"/>
        <end position="289"/>
    </location>
</feature>